<proteinExistence type="predicted"/>
<dbReference type="AlphaFoldDB" id="A0A150PFA9"/>
<evidence type="ECO:0000313" key="1">
    <source>
        <dbReference type="EMBL" id="KYF54357.1"/>
    </source>
</evidence>
<gene>
    <name evidence="1" type="ORF">BE08_03175</name>
</gene>
<sequence length="63" mass="6862">MSEWNAPALNHYEGRRFQGWHHHVSVVLACYAFITAERAAFSPCGDDGYDDLGAAHDAEGIAG</sequence>
<dbReference type="EMBL" id="JELY01001870">
    <property type="protein sequence ID" value="KYF54357.1"/>
    <property type="molecule type" value="Genomic_DNA"/>
</dbReference>
<accession>A0A150PFA9</accession>
<organism evidence="1 2">
    <name type="scientific">Sorangium cellulosum</name>
    <name type="common">Polyangium cellulosum</name>
    <dbReference type="NCBI Taxonomy" id="56"/>
    <lineage>
        <taxon>Bacteria</taxon>
        <taxon>Pseudomonadati</taxon>
        <taxon>Myxococcota</taxon>
        <taxon>Polyangia</taxon>
        <taxon>Polyangiales</taxon>
        <taxon>Polyangiaceae</taxon>
        <taxon>Sorangium</taxon>
    </lineage>
</organism>
<dbReference type="Proteomes" id="UP000075420">
    <property type="component" value="Unassembled WGS sequence"/>
</dbReference>
<protein>
    <recommendedName>
        <fullName evidence="3">Transposase</fullName>
    </recommendedName>
</protein>
<comment type="caution">
    <text evidence="1">The sequence shown here is derived from an EMBL/GenBank/DDBJ whole genome shotgun (WGS) entry which is preliminary data.</text>
</comment>
<name>A0A150PFA9_SORCE</name>
<evidence type="ECO:0000313" key="2">
    <source>
        <dbReference type="Proteomes" id="UP000075420"/>
    </source>
</evidence>
<reference evidence="1 2" key="1">
    <citation type="submission" date="2014-02" db="EMBL/GenBank/DDBJ databases">
        <title>The small core and large imbalanced accessory genome model reveals a collaborative survival strategy of Sorangium cellulosum strains in nature.</title>
        <authorList>
            <person name="Han K."/>
            <person name="Peng R."/>
            <person name="Blom J."/>
            <person name="Li Y.-Z."/>
        </authorList>
    </citation>
    <scope>NUCLEOTIDE SEQUENCE [LARGE SCALE GENOMIC DNA]</scope>
    <source>
        <strain evidence="1 2">So0157-25</strain>
    </source>
</reference>
<evidence type="ECO:0008006" key="3">
    <source>
        <dbReference type="Google" id="ProtNLM"/>
    </source>
</evidence>